<proteinExistence type="predicted"/>
<dbReference type="RefSeq" id="XP_033458447.1">
    <property type="nucleotide sequence ID" value="XM_033607046.1"/>
</dbReference>
<reference evidence="3" key="3">
    <citation type="submission" date="2025-08" db="UniProtKB">
        <authorList>
            <consortium name="RefSeq"/>
        </authorList>
    </citation>
    <scope>IDENTIFICATION</scope>
    <source>
        <strain evidence="3">CBS 342.82</strain>
    </source>
</reference>
<keyword evidence="2" id="KW-1185">Reference proteome</keyword>
<feature type="compositionally biased region" description="Polar residues" evidence="1">
    <location>
        <begin position="1"/>
        <end position="14"/>
    </location>
</feature>
<dbReference type="AlphaFoldDB" id="A0A6J3M076"/>
<evidence type="ECO:0000313" key="2">
    <source>
        <dbReference type="Proteomes" id="UP000504637"/>
    </source>
</evidence>
<evidence type="ECO:0000256" key="1">
    <source>
        <dbReference type="SAM" id="MobiDB-lite"/>
    </source>
</evidence>
<accession>A0A6J3M076</accession>
<reference evidence="3" key="1">
    <citation type="submission" date="2020-01" db="EMBL/GenBank/DDBJ databases">
        <authorList>
            <consortium name="DOE Joint Genome Institute"/>
            <person name="Haridas S."/>
            <person name="Albert R."/>
            <person name="Binder M."/>
            <person name="Bloem J."/>
            <person name="Labutti K."/>
            <person name="Salamov A."/>
            <person name="Andreopoulos B."/>
            <person name="Baker S.E."/>
            <person name="Barry K."/>
            <person name="Bills G."/>
            <person name="Bluhm B.H."/>
            <person name="Cannon C."/>
            <person name="Castanera R."/>
            <person name="Culley D.E."/>
            <person name="Daum C."/>
            <person name="Ezra D."/>
            <person name="Gonzalez J.B."/>
            <person name="Henrissat B."/>
            <person name="Kuo A."/>
            <person name="Liang C."/>
            <person name="Lipzen A."/>
            <person name="Lutzoni F."/>
            <person name="Magnuson J."/>
            <person name="Mondo S."/>
            <person name="Nolan M."/>
            <person name="Ohm R."/>
            <person name="Pangilinan J."/>
            <person name="Park H.-J."/>
            <person name="Ramirez L."/>
            <person name="Alfaro M."/>
            <person name="Sun H."/>
            <person name="Tritt A."/>
            <person name="Yoshinaga Y."/>
            <person name="Zwiers L.-H."/>
            <person name="Turgeon B.G."/>
            <person name="Goodwin S.B."/>
            <person name="Spatafora J.W."/>
            <person name="Crous P.W."/>
            <person name="Grigoriev I.V."/>
        </authorList>
    </citation>
    <scope>NUCLEOTIDE SEQUENCE</scope>
    <source>
        <strain evidence="3">CBS 342.82</strain>
    </source>
</reference>
<gene>
    <name evidence="3" type="ORF">K489DRAFT_402322</name>
</gene>
<name>A0A6J3M076_9PEZI</name>
<dbReference type="GeneID" id="54364846"/>
<protein>
    <submittedName>
        <fullName evidence="3">Uncharacterized protein</fullName>
    </submittedName>
</protein>
<evidence type="ECO:0000313" key="3">
    <source>
        <dbReference type="RefSeq" id="XP_033458447.1"/>
    </source>
</evidence>
<sequence>MSSHSMPTTKNLLETSGEPLRTRDKNEWERKISDTAQGFQHKHKLISVQLGDTSRYPSVISDFLLTRVSPAFKTLVENTGFSEGRTGSIAVVFKDDSPQTWNFFLYWLLDSGLVETIAFAGNYDVEELNNAAMLEFLEEPRMLFNPGAIKENFARTSGGNPFRSFLVEHAVLTIGEGKAGCKDYAFLHDSEFWSIFLIAKGTPDLPWTQEDYDEDAHNYEIMHKRVLFGVARFLD</sequence>
<dbReference type="Proteomes" id="UP000504637">
    <property type="component" value="Unplaced"/>
</dbReference>
<feature type="region of interest" description="Disordered" evidence="1">
    <location>
        <begin position="1"/>
        <end position="25"/>
    </location>
</feature>
<reference evidence="3" key="2">
    <citation type="submission" date="2020-04" db="EMBL/GenBank/DDBJ databases">
        <authorList>
            <consortium name="NCBI Genome Project"/>
        </authorList>
    </citation>
    <scope>NUCLEOTIDE SEQUENCE</scope>
    <source>
        <strain evidence="3">CBS 342.82</strain>
    </source>
</reference>
<organism evidence="3">
    <name type="scientific">Dissoconium aciculare CBS 342.82</name>
    <dbReference type="NCBI Taxonomy" id="1314786"/>
    <lineage>
        <taxon>Eukaryota</taxon>
        <taxon>Fungi</taxon>
        <taxon>Dikarya</taxon>
        <taxon>Ascomycota</taxon>
        <taxon>Pezizomycotina</taxon>
        <taxon>Dothideomycetes</taxon>
        <taxon>Dothideomycetidae</taxon>
        <taxon>Mycosphaerellales</taxon>
        <taxon>Dissoconiaceae</taxon>
        <taxon>Dissoconium</taxon>
    </lineage>
</organism>